<sequence length="342" mass="36923">MTSPNAPRPVCIIGLGLIGGSLLRDLAAAGYSVYGYNRSTSGARSARKAGFDVSDDLDDTLRKANDDAAIIVLAVPMGAVSGILDRVVELAPRCGITDVVSVKGPVYDEIRRHGLERRYVGGHPMAGTQFSGWRASKEGLFVRAAWVITYDYAAECEERGERTPQEWIDLFSDVTRMIVRVKAEAVPARVANHDMAVARVSHLPHVIASALSVVGDHGGIMAQSLAAGSFKDATRVAATDPALQRAMCESNAASLVVALDDFIHQLNQARDALDSDEPNIAELIEFGHRTRTRLEARSGARKESVSPVKISSRPVLRLHPGGPHWVRQLAQTEDIGGRIEIF</sequence>
<dbReference type="RefSeq" id="WP_047258796.1">
    <property type="nucleotide sequence ID" value="NZ_CP011546.1"/>
</dbReference>
<dbReference type="SUPFAM" id="SSF48179">
    <property type="entry name" value="6-phosphogluconate dehydrogenase C-terminal domain-like"/>
    <property type="match status" value="1"/>
</dbReference>
<dbReference type="Pfam" id="PF02153">
    <property type="entry name" value="PDH_N"/>
    <property type="match status" value="1"/>
</dbReference>
<dbReference type="InterPro" id="IPR046825">
    <property type="entry name" value="PDH_C"/>
</dbReference>
<dbReference type="PANTHER" id="PTHR21363:SF0">
    <property type="entry name" value="PREPHENATE DEHYDROGENASE [NADP(+)]"/>
    <property type="match status" value="1"/>
</dbReference>
<dbReference type="InterPro" id="IPR050812">
    <property type="entry name" value="Preph/Arog_dehydrog"/>
</dbReference>
<accession>A0A0G3H9X5</accession>
<dbReference type="SUPFAM" id="SSF51735">
    <property type="entry name" value="NAD(P)-binding Rossmann-fold domains"/>
    <property type="match status" value="1"/>
</dbReference>
<evidence type="ECO:0000313" key="4">
    <source>
        <dbReference type="EMBL" id="AKK10146.1"/>
    </source>
</evidence>
<dbReference type="OrthoDB" id="9802008at2"/>
<reference evidence="5" key="2">
    <citation type="submission" date="2015-05" db="EMBL/GenBank/DDBJ databases">
        <title>Complete genome sequence of Corynebacterium uterequi DSM 45634, isolated from the uterus of a maiden mare.</title>
        <authorList>
            <person name="Ruckert C."/>
            <person name="Albersmeier A."/>
            <person name="Winkler A."/>
            <person name="Tauch A."/>
        </authorList>
    </citation>
    <scope>NUCLEOTIDE SEQUENCE [LARGE SCALE GENOMIC DNA]</scope>
    <source>
        <strain evidence="5">DSM 45634</strain>
    </source>
</reference>
<gene>
    <name evidence="4" type="primary">tyrA</name>
    <name evidence="4" type="ORF">CUTER_00605</name>
</gene>
<keyword evidence="5" id="KW-1185">Reference proteome</keyword>
<dbReference type="InterPro" id="IPR036291">
    <property type="entry name" value="NAD(P)-bd_dom_sf"/>
</dbReference>
<evidence type="ECO:0000259" key="3">
    <source>
        <dbReference type="PROSITE" id="PS51176"/>
    </source>
</evidence>
<dbReference type="PROSITE" id="PS51176">
    <property type="entry name" value="PDH_ADH"/>
    <property type="match status" value="1"/>
</dbReference>
<dbReference type="STRING" id="1072256.CUTER_00605"/>
<evidence type="ECO:0000313" key="5">
    <source>
        <dbReference type="Proteomes" id="UP000035548"/>
    </source>
</evidence>
<dbReference type="Gene3D" id="3.40.50.720">
    <property type="entry name" value="NAD(P)-binding Rossmann-like Domain"/>
    <property type="match status" value="1"/>
</dbReference>
<dbReference type="InterPro" id="IPR046826">
    <property type="entry name" value="PDH_N"/>
</dbReference>
<dbReference type="Proteomes" id="UP000035548">
    <property type="component" value="Chromosome"/>
</dbReference>
<dbReference type="InterPro" id="IPR008927">
    <property type="entry name" value="6-PGluconate_DH-like_C_sf"/>
</dbReference>
<dbReference type="GO" id="GO:0006571">
    <property type="term" value="P:tyrosine biosynthetic process"/>
    <property type="evidence" value="ECO:0007669"/>
    <property type="project" value="InterPro"/>
</dbReference>
<organism evidence="4 5">
    <name type="scientific">Corynebacterium uterequi</name>
    <dbReference type="NCBI Taxonomy" id="1072256"/>
    <lineage>
        <taxon>Bacteria</taxon>
        <taxon>Bacillati</taxon>
        <taxon>Actinomycetota</taxon>
        <taxon>Actinomycetes</taxon>
        <taxon>Mycobacteriales</taxon>
        <taxon>Corynebacteriaceae</taxon>
        <taxon>Corynebacterium</taxon>
    </lineage>
</organism>
<name>A0A0G3H9X5_9CORY</name>
<dbReference type="PATRIC" id="fig|1072256.5.peg.114"/>
<dbReference type="GO" id="GO:0008977">
    <property type="term" value="F:prephenate dehydrogenase (NAD+) activity"/>
    <property type="evidence" value="ECO:0007669"/>
    <property type="project" value="UniProtKB-EC"/>
</dbReference>
<dbReference type="EMBL" id="CP011546">
    <property type="protein sequence ID" value="AKK10146.1"/>
    <property type="molecule type" value="Genomic_DNA"/>
</dbReference>
<dbReference type="Gene3D" id="1.10.3660.10">
    <property type="entry name" value="6-phosphogluconate dehydrogenase C-terminal like domain"/>
    <property type="match status" value="1"/>
</dbReference>
<dbReference type="EC" id="1.3.1.12" evidence="4"/>
<proteinExistence type="inferred from homology"/>
<evidence type="ECO:0000256" key="1">
    <source>
        <dbReference type="ARBA" id="ARBA00007964"/>
    </source>
</evidence>
<dbReference type="AlphaFoldDB" id="A0A0G3H9X5"/>
<reference evidence="4 5" key="1">
    <citation type="journal article" date="2015" name="Genome Announc.">
        <title>Virulence Factor Genes Detected in the Complete Genome Sequence of Corynebacterium uterequi DSM 45634, Isolated from the Uterus of a Maiden Mare.</title>
        <authorList>
            <person name="Ruckert C."/>
            <person name="Kriete M."/>
            <person name="Jaenicke S."/>
            <person name="Winkler A."/>
            <person name="Tauch A."/>
        </authorList>
    </citation>
    <scope>NUCLEOTIDE SEQUENCE [LARGE SCALE GENOMIC DNA]</scope>
    <source>
        <strain evidence="4 5">DSM 45634</strain>
    </source>
</reference>
<comment type="similarity">
    <text evidence="1">Belongs to the prephenate/arogenate dehydrogenase family.</text>
</comment>
<dbReference type="InterPro" id="IPR003099">
    <property type="entry name" value="Prephen_DH"/>
</dbReference>
<evidence type="ECO:0000256" key="2">
    <source>
        <dbReference type="ARBA" id="ARBA00023002"/>
    </source>
</evidence>
<protein>
    <submittedName>
        <fullName evidence="4">Prephenate dehydrogenase</fullName>
        <ecNumber evidence="4">1.3.1.12</ecNumber>
    </submittedName>
</protein>
<feature type="domain" description="Prephenate/arogenate dehydrogenase" evidence="3">
    <location>
        <begin position="8"/>
        <end position="313"/>
    </location>
</feature>
<dbReference type="Pfam" id="PF20463">
    <property type="entry name" value="PDH_C"/>
    <property type="match status" value="1"/>
</dbReference>
<dbReference type="KEGG" id="cut:CUTER_00605"/>
<dbReference type="GO" id="GO:0070403">
    <property type="term" value="F:NAD+ binding"/>
    <property type="evidence" value="ECO:0007669"/>
    <property type="project" value="InterPro"/>
</dbReference>
<dbReference type="GO" id="GO:0004665">
    <property type="term" value="F:prephenate dehydrogenase (NADP+) activity"/>
    <property type="evidence" value="ECO:0007669"/>
    <property type="project" value="InterPro"/>
</dbReference>
<keyword evidence="2 4" id="KW-0560">Oxidoreductase</keyword>
<dbReference type="NCBIfam" id="NF005108">
    <property type="entry name" value="PRK06545.1-6"/>
    <property type="match status" value="1"/>
</dbReference>
<dbReference type="PANTHER" id="PTHR21363">
    <property type="entry name" value="PREPHENATE DEHYDROGENASE"/>
    <property type="match status" value="1"/>
</dbReference>